<evidence type="ECO:0000313" key="2">
    <source>
        <dbReference type="EnsemblPlants" id="KEH31857"/>
    </source>
</evidence>
<keyword evidence="3" id="KW-1185">Reference proteome</keyword>
<sequence>MEFVDSLSIIEFNLDRSCISHKRKSPTIYVKRNSGFHFQLEVEMANFSVALFSHFHGPHDIVEGGEHQVGSHLS</sequence>
<reference evidence="2" key="3">
    <citation type="submission" date="2015-04" db="UniProtKB">
        <authorList>
            <consortium name="EnsemblPlants"/>
        </authorList>
    </citation>
    <scope>IDENTIFICATION</scope>
    <source>
        <strain evidence="2">cv. Jemalong A17</strain>
    </source>
</reference>
<dbReference type="EnsemblPlants" id="KEH31857">
    <property type="protein sequence ID" value="KEH31857"/>
    <property type="gene ID" value="MTR_4g105820"/>
</dbReference>
<name>A0A072UQC9_MEDTR</name>
<evidence type="ECO:0000313" key="3">
    <source>
        <dbReference type="Proteomes" id="UP000002051"/>
    </source>
</evidence>
<proteinExistence type="predicted"/>
<dbReference type="Proteomes" id="UP000002051">
    <property type="component" value="Chromosome 4"/>
</dbReference>
<dbReference type="AlphaFoldDB" id="A0A072UQC9"/>
<evidence type="ECO:0000313" key="1">
    <source>
        <dbReference type="EMBL" id="KEH31857.1"/>
    </source>
</evidence>
<gene>
    <name evidence="1" type="ordered locus">MTR_4g105820</name>
</gene>
<dbReference type="EMBL" id="CM001220">
    <property type="protein sequence ID" value="KEH31857.1"/>
    <property type="molecule type" value="Genomic_DNA"/>
</dbReference>
<dbReference type="HOGENOM" id="CLU_2691491_0_0_1"/>
<organism evidence="1 3">
    <name type="scientific">Medicago truncatula</name>
    <name type="common">Barrel medic</name>
    <name type="synonym">Medicago tribuloides</name>
    <dbReference type="NCBI Taxonomy" id="3880"/>
    <lineage>
        <taxon>Eukaryota</taxon>
        <taxon>Viridiplantae</taxon>
        <taxon>Streptophyta</taxon>
        <taxon>Embryophyta</taxon>
        <taxon>Tracheophyta</taxon>
        <taxon>Spermatophyta</taxon>
        <taxon>Magnoliopsida</taxon>
        <taxon>eudicotyledons</taxon>
        <taxon>Gunneridae</taxon>
        <taxon>Pentapetalae</taxon>
        <taxon>rosids</taxon>
        <taxon>fabids</taxon>
        <taxon>Fabales</taxon>
        <taxon>Fabaceae</taxon>
        <taxon>Papilionoideae</taxon>
        <taxon>50 kb inversion clade</taxon>
        <taxon>NPAAA clade</taxon>
        <taxon>Hologalegina</taxon>
        <taxon>IRL clade</taxon>
        <taxon>Trifolieae</taxon>
        <taxon>Medicago</taxon>
    </lineage>
</organism>
<accession>A0A072UQC9</accession>
<protein>
    <submittedName>
        <fullName evidence="1 2">Uncharacterized protein</fullName>
    </submittedName>
</protein>
<reference evidence="1 3" key="1">
    <citation type="journal article" date="2011" name="Nature">
        <title>The Medicago genome provides insight into the evolution of rhizobial symbioses.</title>
        <authorList>
            <person name="Young N.D."/>
            <person name="Debelle F."/>
            <person name="Oldroyd G.E."/>
            <person name="Geurts R."/>
            <person name="Cannon S.B."/>
            <person name="Udvardi M.K."/>
            <person name="Benedito V.A."/>
            <person name="Mayer K.F."/>
            <person name="Gouzy J."/>
            <person name="Schoof H."/>
            <person name="Van de Peer Y."/>
            <person name="Proost S."/>
            <person name="Cook D.R."/>
            <person name="Meyers B.C."/>
            <person name="Spannagl M."/>
            <person name="Cheung F."/>
            <person name="De Mita S."/>
            <person name="Krishnakumar V."/>
            <person name="Gundlach H."/>
            <person name="Zhou S."/>
            <person name="Mudge J."/>
            <person name="Bharti A.K."/>
            <person name="Murray J.D."/>
            <person name="Naoumkina M.A."/>
            <person name="Rosen B."/>
            <person name="Silverstein K.A."/>
            <person name="Tang H."/>
            <person name="Rombauts S."/>
            <person name="Zhao P.X."/>
            <person name="Zhou P."/>
            <person name="Barbe V."/>
            <person name="Bardou P."/>
            <person name="Bechner M."/>
            <person name="Bellec A."/>
            <person name="Berger A."/>
            <person name="Berges H."/>
            <person name="Bidwell S."/>
            <person name="Bisseling T."/>
            <person name="Choisne N."/>
            <person name="Couloux A."/>
            <person name="Denny R."/>
            <person name="Deshpande S."/>
            <person name="Dai X."/>
            <person name="Doyle J.J."/>
            <person name="Dudez A.M."/>
            <person name="Farmer A.D."/>
            <person name="Fouteau S."/>
            <person name="Franken C."/>
            <person name="Gibelin C."/>
            <person name="Gish J."/>
            <person name="Goldstein S."/>
            <person name="Gonzalez A.J."/>
            <person name="Green P.J."/>
            <person name="Hallab A."/>
            <person name="Hartog M."/>
            <person name="Hua A."/>
            <person name="Humphray S.J."/>
            <person name="Jeong D.H."/>
            <person name="Jing Y."/>
            <person name="Jocker A."/>
            <person name="Kenton S.M."/>
            <person name="Kim D.J."/>
            <person name="Klee K."/>
            <person name="Lai H."/>
            <person name="Lang C."/>
            <person name="Lin S."/>
            <person name="Macmil S.L."/>
            <person name="Magdelenat G."/>
            <person name="Matthews L."/>
            <person name="McCorrison J."/>
            <person name="Monaghan E.L."/>
            <person name="Mun J.H."/>
            <person name="Najar F.Z."/>
            <person name="Nicholson C."/>
            <person name="Noirot C."/>
            <person name="O'Bleness M."/>
            <person name="Paule C.R."/>
            <person name="Poulain J."/>
            <person name="Prion F."/>
            <person name="Qin B."/>
            <person name="Qu C."/>
            <person name="Retzel E.F."/>
            <person name="Riddle C."/>
            <person name="Sallet E."/>
            <person name="Samain S."/>
            <person name="Samson N."/>
            <person name="Sanders I."/>
            <person name="Saurat O."/>
            <person name="Scarpelli C."/>
            <person name="Schiex T."/>
            <person name="Segurens B."/>
            <person name="Severin A.J."/>
            <person name="Sherrier D.J."/>
            <person name="Shi R."/>
            <person name="Sims S."/>
            <person name="Singer S.R."/>
            <person name="Sinharoy S."/>
            <person name="Sterck L."/>
            <person name="Viollet A."/>
            <person name="Wang B.B."/>
            <person name="Wang K."/>
            <person name="Wang M."/>
            <person name="Wang X."/>
            <person name="Warfsmann J."/>
            <person name="Weissenbach J."/>
            <person name="White D.D."/>
            <person name="White J.D."/>
            <person name="Wiley G.B."/>
            <person name="Wincker P."/>
            <person name="Xing Y."/>
            <person name="Yang L."/>
            <person name="Yao Z."/>
            <person name="Ying F."/>
            <person name="Zhai J."/>
            <person name="Zhou L."/>
            <person name="Zuber A."/>
            <person name="Denarie J."/>
            <person name="Dixon R.A."/>
            <person name="May G.D."/>
            <person name="Schwartz D.C."/>
            <person name="Rogers J."/>
            <person name="Quetier F."/>
            <person name="Town C.D."/>
            <person name="Roe B.A."/>
        </authorList>
    </citation>
    <scope>NUCLEOTIDE SEQUENCE [LARGE SCALE GENOMIC DNA]</scope>
    <source>
        <strain evidence="1">A17</strain>
        <strain evidence="2 3">cv. Jemalong A17</strain>
    </source>
</reference>
<reference evidence="1 3" key="2">
    <citation type="journal article" date="2014" name="BMC Genomics">
        <title>An improved genome release (version Mt4.0) for the model legume Medicago truncatula.</title>
        <authorList>
            <person name="Tang H."/>
            <person name="Krishnakumar V."/>
            <person name="Bidwell S."/>
            <person name="Rosen B."/>
            <person name="Chan A."/>
            <person name="Zhou S."/>
            <person name="Gentzbittel L."/>
            <person name="Childs K.L."/>
            <person name="Yandell M."/>
            <person name="Gundlach H."/>
            <person name="Mayer K.F."/>
            <person name="Schwartz D.C."/>
            <person name="Town C.D."/>
        </authorList>
    </citation>
    <scope>GENOME REANNOTATION</scope>
    <source>
        <strain evidence="1">A17</strain>
        <strain evidence="2 3">cv. Jemalong A17</strain>
    </source>
</reference>